<protein>
    <submittedName>
        <fullName evidence="1">Uncharacterized protein</fullName>
    </submittedName>
</protein>
<reference evidence="1 2" key="1">
    <citation type="journal article" date="2008" name="Science">
        <title>The Physcomitrella genome reveals evolutionary insights into the conquest of land by plants.</title>
        <authorList>
            <person name="Rensing S."/>
            <person name="Lang D."/>
            <person name="Zimmer A."/>
            <person name="Terry A."/>
            <person name="Salamov A."/>
            <person name="Shapiro H."/>
            <person name="Nishiyama T."/>
            <person name="Perroud P.-F."/>
            <person name="Lindquist E."/>
            <person name="Kamisugi Y."/>
            <person name="Tanahashi T."/>
            <person name="Sakakibara K."/>
            <person name="Fujita T."/>
            <person name="Oishi K."/>
            <person name="Shin-I T."/>
            <person name="Kuroki Y."/>
            <person name="Toyoda A."/>
            <person name="Suzuki Y."/>
            <person name="Hashimoto A."/>
            <person name="Yamaguchi K."/>
            <person name="Sugano A."/>
            <person name="Kohara Y."/>
            <person name="Fujiyama A."/>
            <person name="Anterola A."/>
            <person name="Aoki S."/>
            <person name="Ashton N."/>
            <person name="Barbazuk W.B."/>
            <person name="Barker E."/>
            <person name="Bennetzen J."/>
            <person name="Bezanilla M."/>
            <person name="Blankenship R."/>
            <person name="Cho S.H."/>
            <person name="Dutcher S."/>
            <person name="Estelle M."/>
            <person name="Fawcett J.A."/>
            <person name="Gundlach H."/>
            <person name="Hanada K."/>
            <person name="Heyl A."/>
            <person name="Hicks K.A."/>
            <person name="Hugh J."/>
            <person name="Lohr M."/>
            <person name="Mayer K."/>
            <person name="Melkozernov A."/>
            <person name="Murata T."/>
            <person name="Nelson D."/>
            <person name="Pils B."/>
            <person name="Prigge M."/>
            <person name="Reiss B."/>
            <person name="Renner T."/>
            <person name="Rombauts S."/>
            <person name="Rushton P."/>
            <person name="Sanderfoot A."/>
            <person name="Schween G."/>
            <person name="Shiu S.-H."/>
            <person name="Stueber K."/>
            <person name="Theodoulou F.L."/>
            <person name="Tu H."/>
            <person name="Van de Peer Y."/>
            <person name="Verrier P.J."/>
            <person name="Waters E."/>
            <person name="Wood A."/>
            <person name="Yang L."/>
            <person name="Cove D."/>
            <person name="Cuming A."/>
            <person name="Hasebe M."/>
            <person name="Lucas S."/>
            <person name="Mishler D.B."/>
            <person name="Reski R."/>
            <person name="Grigoriev I."/>
            <person name="Quatrano R.S."/>
            <person name="Boore J.L."/>
        </authorList>
    </citation>
    <scope>NUCLEOTIDE SEQUENCE [LARGE SCALE GENOMIC DNA]</scope>
    <source>
        <strain evidence="1 2">cv. Gransden 2004</strain>
    </source>
</reference>
<dbReference type="Gramene" id="Pp3c1_36950V3.2">
    <property type="protein sequence ID" value="PAC:32970462.CDS.1"/>
    <property type="gene ID" value="Pp3c1_36950"/>
</dbReference>
<dbReference type="Gramene" id="Pp3c1_36950V3.1">
    <property type="protein sequence ID" value="PAC:32970461.CDS.1"/>
    <property type="gene ID" value="Pp3c1_36950"/>
</dbReference>
<dbReference type="Proteomes" id="UP000006727">
    <property type="component" value="Chromosome 1"/>
</dbReference>
<dbReference type="AlphaFoldDB" id="A0A7I3ZQP5"/>
<reference evidence="1 2" key="2">
    <citation type="journal article" date="2018" name="Plant J.">
        <title>The Physcomitrella patens chromosome-scale assembly reveals moss genome structure and evolution.</title>
        <authorList>
            <person name="Lang D."/>
            <person name="Ullrich K.K."/>
            <person name="Murat F."/>
            <person name="Fuchs J."/>
            <person name="Jenkins J."/>
            <person name="Haas F.B."/>
            <person name="Piednoel M."/>
            <person name="Gundlach H."/>
            <person name="Van Bel M."/>
            <person name="Meyberg R."/>
            <person name="Vives C."/>
            <person name="Morata J."/>
            <person name="Symeonidi A."/>
            <person name="Hiss M."/>
            <person name="Muchero W."/>
            <person name="Kamisugi Y."/>
            <person name="Saleh O."/>
            <person name="Blanc G."/>
            <person name="Decker E.L."/>
            <person name="van Gessel N."/>
            <person name="Grimwood J."/>
            <person name="Hayes R.D."/>
            <person name="Graham S.W."/>
            <person name="Gunter L.E."/>
            <person name="McDaniel S.F."/>
            <person name="Hoernstein S.N.W."/>
            <person name="Larsson A."/>
            <person name="Li F.W."/>
            <person name="Perroud P.F."/>
            <person name="Phillips J."/>
            <person name="Ranjan P."/>
            <person name="Rokshar D.S."/>
            <person name="Rothfels C.J."/>
            <person name="Schneider L."/>
            <person name="Shu S."/>
            <person name="Stevenson D.W."/>
            <person name="Thummler F."/>
            <person name="Tillich M."/>
            <person name="Villarreal Aguilar J.C."/>
            <person name="Widiez T."/>
            <person name="Wong G.K."/>
            <person name="Wymore A."/>
            <person name="Zhang Y."/>
            <person name="Zimmer A.D."/>
            <person name="Quatrano R.S."/>
            <person name="Mayer K.F.X."/>
            <person name="Goodstein D."/>
            <person name="Casacuberta J.M."/>
            <person name="Vandepoele K."/>
            <person name="Reski R."/>
            <person name="Cuming A.C."/>
            <person name="Tuskan G.A."/>
            <person name="Maumus F."/>
            <person name="Salse J."/>
            <person name="Schmutz J."/>
            <person name="Rensing S.A."/>
        </authorList>
    </citation>
    <scope>NUCLEOTIDE SEQUENCE [LARGE SCALE GENOMIC DNA]</scope>
    <source>
        <strain evidence="1 2">cv. Gransden 2004</strain>
    </source>
</reference>
<sequence length="57" mass="6712">MCFCKHRGCSEGHLFVDCEAVPLMELSPSVKEDSSSRASLRVIWRCPRRCRIRSWLW</sequence>
<reference evidence="1" key="3">
    <citation type="submission" date="2020-12" db="UniProtKB">
        <authorList>
            <consortium name="EnsemblPlants"/>
        </authorList>
    </citation>
    <scope>IDENTIFICATION</scope>
</reference>
<dbReference type="EnsemblPlants" id="Pp3c1_36950V3.2">
    <property type="protein sequence ID" value="PAC:32970462.CDS.1"/>
    <property type="gene ID" value="Pp3c1_36950"/>
</dbReference>
<evidence type="ECO:0000313" key="1">
    <source>
        <dbReference type="EnsemblPlants" id="PAC:32970461.CDS.1"/>
    </source>
</evidence>
<dbReference type="EnsemblPlants" id="Pp3c1_36950V3.1">
    <property type="protein sequence ID" value="PAC:32970461.CDS.1"/>
    <property type="gene ID" value="Pp3c1_36950"/>
</dbReference>
<dbReference type="EMBL" id="ABEU02000001">
    <property type="status" value="NOT_ANNOTATED_CDS"/>
    <property type="molecule type" value="Genomic_DNA"/>
</dbReference>
<accession>A0A7I3ZQP5</accession>
<proteinExistence type="predicted"/>
<organism evidence="1 2">
    <name type="scientific">Physcomitrium patens</name>
    <name type="common">Spreading-leaved earth moss</name>
    <name type="synonym">Physcomitrella patens</name>
    <dbReference type="NCBI Taxonomy" id="3218"/>
    <lineage>
        <taxon>Eukaryota</taxon>
        <taxon>Viridiplantae</taxon>
        <taxon>Streptophyta</taxon>
        <taxon>Embryophyta</taxon>
        <taxon>Bryophyta</taxon>
        <taxon>Bryophytina</taxon>
        <taxon>Bryopsida</taxon>
        <taxon>Funariidae</taxon>
        <taxon>Funariales</taxon>
        <taxon>Funariaceae</taxon>
        <taxon>Physcomitrium</taxon>
    </lineage>
</organism>
<evidence type="ECO:0000313" key="2">
    <source>
        <dbReference type="Proteomes" id="UP000006727"/>
    </source>
</evidence>
<keyword evidence="2" id="KW-1185">Reference proteome</keyword>
<name>A0A7I3ZQP5_PHYPA</name>
<dbReference type="InParanoid" id="A0A7I3ZQP5"/>